<accession>A0A090FE75</accession>
<gene>
    <name evidence="2" type="ORF">MPLDJ20_260150</name>
</gene>
<sequence>MHPSRRHRPGQGQEGYEERRGLLGSARSRSGRRSDAEARRVRLQPRRLHLIPRAARLTFSACHGRAGRSHPDWLQPIGAHGFALRRQATGFPIVRGLSAGSWRREGPGISFTS</sequence>
<evidence type="ECO:0000313" key="2">
    <source>
        <dbReference type="EMBL" id="CDX39854.1"/>
    </source>
</evidence>
<feature type="region of interest" description="Disordered" evidence="1">
    <location>
        <begin position="1"/>
        <end position="40"/>
    </location>
</feature>
<dbReference type="AlphaFoldDB" id="A0A090FE75"/>
<reference evidence="2 3" key="1">
    <citation type="submission" date="2014-08" db="EMBL/GenBank/DDBJ databases">
        <authorList>
            <person name="Moulin Lionel"/>
        </authorList>
    </citation>
    <scope>NUCLEOTIDE SEQUENCE [LARGE SCALE GENOMIC DNA]</scope>
</reference>
<name>A0A090FE75_MESPL</name>
<protein>
    <submittedName>
        <fullName evidence="2">Uncharacterized protein</fullName>
    </submittedName>
</protein>
<evidence type="ECO:0000313" key="3">
    <source>
        <dbReference type="Proteomes" id="UP000046373"/>
    </source>
</evidence>
<evidence type="ECO:0000256" key="1">
    <source>
        <dbReference type="SAM" id="MobiDB-lite"/>
    </source>
</evidence>
<organism evidence="2 3">
    <name type="scientific">Mesorhizobium plurifarium</name>
    <dbReference type="NCBI Taxonomy" id="69974"/>
    <lineage>
        <taxon>Bacteria</taxon>
        <taxon>Pseudomonadati</taxon>
        <taxon>Pseudomonadota</taxon>
        <taxon>Alphaproteobacteria</taxon>
        <taxon>Hyphomicrobiales</taxon>
        <taxon>Phyllobacteriaceae</taxon>
        <taxon>Mesorhizobium</taxon>
    </lineage>
</organism>
<proteinExistence type="predicted"/>
<dbReference type="EMBL" id="CCNB01000019">
    <property type="protein sequence ID" value="CDX39854.1"/>
    <property type="molecule type" value="Genomic_DNA"/>
</dbReference>
<dbReference type="Proteomes" id="UP000046373">
    <property type="component" value="Unassembled WGS sequence"/>
</dbReference>